<feature type="compositionally biased region" description="Basic and acidic residues" evidence="1">
    <location>
        <begin position="17"/>
        <end position="30"/>
    </location>
</feature>
<reference evidence="2" key="1">
    <citation type="submission" date="2023-04" db="EMBL/GenBank/DDBJ databases">
        <title>Phytophthora lilii NBRC 32176.</title>
        <authorList>
            <person name="Ichikawa N."/>
            <person name="Sato H."/>
            <person name="Tonouchi N."/>
        </authorList>
    </citation>
    <scope>NUCLEOTIDE SEQUENCE</scope>
    <source>
        <strain evidence="2">NBRC 32176</strain>
    </source>
</reference>
<name>A0A9W6TES6_9STRA</name>
<evidence type="ECO:0000256" key="1">
    <source>
        <dbReference type="SAM" id="MobiDB-lite"/>
    </source>
</evidence>
<evidence type="ECO:0000313" key="2">
    <source>
        <dbReference type="EMBL" id="GMF11766.1"/>
    </source>
</evidence>
<feature type="compositionally biased region" description="Polar residues" evidence="1">
    <location>
        <begin position="7"/>
        <end position="16"/>
    </location>
</feature>
<dbReference type="Proteomes" id="UP001165083">
    <property type="component" value="Unassembled WGS sequence"/>
</dbReference>
<accession>A0A9W6TES6</accession>
<keyword evidence="3" id="KW-1185">Reference proteome</keyword>
<feature type="compositionally biased region" description="Low complexity" evidence="1">
    <location>
        <begin position="48"/>
        <end position="60"/>
    </location>
</feature>
<sequence>MAREGTSPGTQASSKTEAAKPKSELAKPKGDASYQQGAVAAAPGATQSPESSSAPPSASSRRSRSPSAPPDTGENPRFTRRSRSRSPTDMETQVVYPGDDSDAEDKVSKPTGDKTSPGLKEDDFKGVPSDGDTKAASAKHLTLA</sequence>
<dbReference type="EMBL" id="BSXW01000087">
    <property type="protein sequence ID" value="GMF11766.1"/>
    <property type="molecule type" value="Genomic_DNA"/>
</dbReference>
<organism evidence="2 3">
    <name type="scientific">Phytophthora lilii</name>
    <dbReference type="NCBI Taxonomy" id="2077276"/>
    <lineage>
        <taxon>Eukaryota</taxon>
        <taxon>Sar</taxon>
        <taxon>Stramenopiles</taxon>
        <taxon>Oomycota</taxon>
        <taxon>Peronosporomycetes</taxon>
        <taxon>Peronosporales</taxon>
        <taxon>Peronosporaceae</taxon>
        <taxon>Phytophthora</taxon>
    </lineage>
</organism>
<feature type="region of interest" description="Disordered" evidence="1">
    <location>
        <begin position="1"/>
        <end position="144"/>
    </location>
</feature>
<proteinExistence type="predicted"/>
<gene>
    <name evidence="2" type="ORF">Plil01_000244100</name>
</gene>
<evidence type="ECO:0000313" key="3">
    <source>
        <dbReference type="Proteomes" id="UP001165083"/>
    </source>
</evidence>
<protein>
    <submittedName>
        <fullName evidence="2">Unnamed protein product</fullName>
    </submittedName>
</protein>
<dbReference type="AlphaFoldDB" id="A0A9W6TES6"/>
<comment type="caution">
    <text evidence="2">The sequence shown here is derived from an EMBL/GenBank/DDBJ whole genome shotgun (WGS) entry which is preliminary data.</text>
</comment>